<feature type="signal peptide" evidence="2">
    <location>
        <begin position="1"/>
        <end position="27"/>
    </location>
</feature>
<name>A0A2W7IUM3_9PROT</name>
<evidence type="ECO:0000256" key="2">
    <source>
        <dbReference type="SAM" id="SignalP"/>
    </source>
</evidence>
<sequence>MDRRRLLFTGLAGVLAAAFAVAPAAEALTLSAHPAPEPLRADTLPPEPLRAEPLQAEPAQYRPPPPRGRRRCWTEQRRVAFRDRYGRIRHRIVQRRVCR</sequence>
<dbReference type="AlphaFoldDB" id="A0A2W7IUM3"/>
<dbReference type="PROSITE" id="PS51318">
    <property type="entry name" value="TAT"/>
    <property type="match status" value="1"/>
</dbReference>
<gene>
    <name evidence="3" type="ORF">C8P66_101381</name>
</gene>
<keyword evidence="4" id="KW-1185">Reference proteome</keyword>
<dbReference type="RefSeq" id="WP_146422664.1">
    <property type="nucleotide sequence ID" value="NZ_QKYU01000001.1"/>
</dbReference>
<feature type="region of interest" description="Disordered" evidence="1">
    <location>
        <begin position="32"/>
        <end position="70"/>
    </location>
</feature>
<protein>
    <submittedName>
        <fullName evidence="3">Uncharacterized protein</fullName>
    </submittedName>
</protein>
<organism evidence="3 4">
    <name type="scientific">Humitalea rosea</name>
    <dbReference type="NCBI Taxonomy" id="990373"/>
    <lineage>
        <taxon>Bacteria</taxon>
        <taxon>Pseudomonadati</taxon>
        <taxon>Pseudomonadota</taxon>
        <taxon>Alphaproteobacteria</taxon>
        <taxon>Acetobacterales</taxon>
        <taxon>Roseomonadaceae</taxon>
        <taxon>Humitalea</taxon>
    </lineage>
</organism>
<evidence type="ECO:0000313" key="3">
    <source>
        <dbReference type="EMBL" id="PZW51159.1"/>
    </source>
</evidence>
<evidence type="ECO:0000256" key="1">
    <source>
        <dbReference type="SAM" id="MobiDB-lite"/>
    </source>
</evidence>
<proteinExistence type="predicted"/>
<dbReference type="EMBL" id="QKYU01000001">
    <property type="protein sequence ID" value="PZW51159.1"/>
    <property type="molecule type" value="Genomic_DNA"/>
</dbReference>
<feature type="chain" id="PRO_5015952074" evidence="2">
    <location>
        <begin position="28"/>
        <end position="99"/>
    </location>
</feature>
<keyword evidence="2" id="KW-0732">Signal</keyword>
<dbReference type="InterPro" id="IPR006311">
    <property type="entry name" value="TAT_signal"/>
</dbReference>
<reference evidence="3 4" key="1">
    <citation type="submission" date="2018-06" db="EMBL/GenBank/DDBJ databases">
        <title>Genomic Encyclopedia of Archaeal and Bacterial Type Strains, Phase II (KMG-II): from individual species to whole genera.</title>
        <authorList>
            <person name="Goeker M."/>
        </authorList>
    </citation>
    <scope>NUCLEOTIDE SEQUENCE [LARGE SCALE GENOMIC DNA]</scope>
    <source>
        <strain evidence="3 4">DSM 24525</strain>
    </source>
</reference>
<dbReference type="Proteomes" id="UP000249688">
    <property type="component" value="Unassembled WGS sequence"/>
</dbReference>
<accession>A0A2W7IUM3</accession>
<comment type="caution">
    <text evidence="3">The sequence shown here is derived from an EMBL/GenBank/DDBJ whole genome shotgun (WGS) entry which is preliminary data.</text>
</comment>
<evidence type="ECO:0000313" key="4">
    <source>
        <dbReference type="Proteomes" id="UP000249688"/>
    </source>
</evidence>